<evidence type="ECO:0000256" key="1">
    <source>
        <dbReference type="SAM" id="MobiDB-lite"/>
    </source>
</evidence>
<name>A0AAN8WCY0_HALRR</name>
<gene>
    <name evidence="2" type="ORF">SK128_009416</name>
</gene>
<sequence>CESQSPPSEIALHQHKSLKKQKKNEDKSNIAKLNKHTDEKSQGDSFKRNKRKTRLPMKLTIGKVVR</sequence>
<dbReference type="EMBL" id="JAXCGZ010021591">
    <property type="protein sequence ID" value="KAK7047725.1"/>
    <property type="molecule type" value="Genomic_DNA"/>
</dbReference>
<keyword evidence="3" id="KW-1185">Reference proteome</keyword>
<comment type="caution">
    <text evidence="2">The sequence shown here is derived from an EMBL/GenBank/DDBJ whole genome shotgun (WGS) entry which is preliminary data.</text>
</comment>
<organism evidence="2 3">
    <name type="scientific">Halocaridina rubra</name>
    <name type="common">Hawaiian red shrimp</name>
    <dbReference type="NCBI Taxonomy" id="373956"/>
    <lineage>
        <taxon>Eukaryota</taxon>
        <taxon>Metazoa</taxon>
        <taxon>Ecdysozoa</taxon>
        <taxon>Arthropoda</taxon>
        <taxon>Crustacea</taxon>
        <taxon>Multicrustacea</taxon>
        <taxon>Malacostraca</taxon>
        <taxon>Eumalacostraca</taxon>
        <taxon>Eucarida</taxon>
        <taxon>Decapoda</taxon>
        <taxon>Pleocyemata</taxon>
        <taxon>Caridea</taxon>
        <taxon>Atyoidea</taxon>
        <taxon>Atyidae</taxon>
        <taxon>Halocaridina</taxon>
    </lineage>
</organism>
<accession>A0AAN8WCY0</accession>
<reference evidence="2 3" key="1">
    <citation type="submission" date="2023-11" db="EMBL/GenBank/DDBJ databases">
        <title>Halocaridina rubra genome assembly.</title>
        <authorList>
            <person name="Smith C."/>
        </authorList>
    </citation>
    <scope>NUCLEOTIDE SEQUENCE [LARGE SCALE GENOMIC DNA]</scope>
    <source>
        <strain evidence="2">EP-1</strain>
        <tissue evidence="2">Whole</tissue>
    </source>
</reference>
<feature type="compositionally biased region" description="Basic residues" evidence="1">
    <location>
        <begin position="13"/>
        <end position="22"/>
    </location>
</feature>
<protein>
    <submittedName>
        <fullName evidence="2">Uncharacterized protein</fullName>
    </submittedName>
</protein>
<feature type="region of interest" description="Disordered" evidence="1">
    <location>
        <begin position="1"/>
        <end position="66"/>
    </location>
</feature>
<dbReference type="Proteomes" id="UP001381693">
    <property type="component" value="Unassembled WGS sequence"/>
</dbReference>
<evidence type="ECO:0000313" key="2">
    <source>
        <dbReference type="EMBL" id="KAK7047725.1"/>
    </source>
</evidence>
<evidence type="ECO:0000313" key="3">
    <source>
        <dbReference type="Proteomes" id="UP001381693"/>
    </source>
</evidence>
<dbReference type="AlphaFoldDB" id="A0AAN8WCY0"/>
<feature type="compositionally biased region" description="Basic and acidic residues" evidence="1">
    <location>
        <begin position="23"/>
        <end position="47"/>
    </location>
</feature>
<feature type="non-terminal residue" evidence="2">
    <location>
        <position position="1"/>
    </location>
</feature>
<proteinExistence type="predicted"/>